<dbReference type="Gene3D" id="1.10.10.1700">
    <property type="entry name" value="Histone-lysine N-methyltransferase"/>
    <property type="match status" value="1"/>
</dbReference>
<reference evidence="9 10" key="1">
    <citation type="submission" date="2018-11" db="EMBL/GenBank/DDBJ databases">
        <authorList>
            <consortium name="Pathogen Informatics"/>
        </authorList>
    </citation>
    <scope>NUCLEOTIDE SEQUENCE [LARGE SCALE GENOMIC DNA]</scope>
</reference>
<keyword evidence="8" id="KW-0539">Nucleus</keyword>
<dbReference type="InParanoid" id="A0A3P7FCT1"/>
<keyword evidence="5" id="KW-0808">Transferase</keyword>
<dbReference type="InterPro" id="IPR039977">
    <property type="entry name" value="Suv4-20/Set9"/>
</dbReference>
<evidence type="ECO:0000256" key="8">
    <source>
        <dbReference type="ARBA" id="ARBA00023242"/>
    </source>
</evidence>
<accession>A0A3P7FCT1</accession>
<evidence type="ECO:0000313" key="10">
    <source>
        <dbReference type="Proteomes" id="UP000270924"/>
    </source>
</evidence>
<dbReference type="PANTHER" id="PTHR12977:SF4">
    <property type="entry name" value="HISTONE-LYSINE N-METHYLTRANSFERASE KMT5B"/>
    <property type="match status" value="1"/>
</dbReference>
<organism evidence="9 10">
    <name type="scientific">Wuchereria bancrofti</name>
    <dbReference type="NCBI Taxonomy" id="6293"/>
    <lineage>
        <taxon>Eukaryota</taxon>
        <taxon>Metazoa</taxon>
        <taxon>Ecdysozoa</taxon>
        <taxon>Nematoda</taxon>
        <taxon>Chromadorea</taxon>
        <taxon>Rhabditida</taxon>
        <taxon>Spirurina</taxon>
        <taxon>Spiruromorpha</taxon>
        <taxon>Filarioidea</taxon>
        <taxon>Onchocercidae</taxon>
        <taxon>Wuchereria</taxon>
    </lineage>
</organism>
<dbReference type="GO" id="GO:0005634">
    <property type="term" value="C:nucleus"/>
    <property type="evidence" value="ECO:0007669"/>
    <property type="project" value="UniProtKB-SubCell"/>
</dbReference>
<keyword evidence="4" id="KW-0489">Methyltransferase</keyword>
<evidence type="ECO:0000256" key="5">
    <source>
        <dbReference type="ARBA" id="ARBA00022679"/>
    </source>
</evidence>
<keyword evidence="10" id="KW-1185">Reference proteome</keyword>
<evidence type="ECO:0000313" key="9">
    <source>
        <dbReference type="EMBL" id="VDM08638.1"/>
    </source>
</evidence>
<dbReference type="Proteomes" id="UP000270924">
    <property type="component" value="Unassembled WGS sequence"/>
</dbReference>
<dbReference type="GO" id="GO:0042799">
    <property type="term" value="F:histone H4K20 methyltransferase activity"/>
    <property type="evidence" value="ECO:0007669"/>
    <property type="project" value="UniProtKB-ARBA"/>
</dbReference>
<protein>
    <submittedName>
        <fullName evidence="9">Uncharacterized protein</fullName>
    </submittedName>
</protein>
<dbReference type="EMBL" id="UYWW01000498">
    <property type="protein sequence ID" value="VDM08638.1"/>
    <property type="molecule type" value="Genomic_DNA"/>
</dbReference>
<dbReference type="PANTHER" id="PTHR12977">
    <property type="entry name" value="SUPPRESSOR OF VARIEGATION 4-20-RELATED"/>
    <property type="match status" value="1"/>
</dbReference>
<keyword evidence="3" id="KW-0158">Chromosome</keyword>
<name>A0A3P7FCT1_WUCBA</name>
<evidence type="ECO:0000256" key="2">
    <source>
        <dbReference type="ARBA" id="ARBA00004286"/>
    </source>
</evidence>
<dbReference type="AlphaFoldDB" id="A0A3P7FCT1"/>
<dbReference type="GO" id="GO:0005694">
    <property type="term" value="C:chromosome"/>
    <property type="evidence" value="ECO:0007669"/>
    <property type="project" value="UniProtKB-SubCell"/>
</dbReference>
<evidence type="ECO:0000256" key="6">
    <source>
        <dbReference type="ARBA" id="ARBA00022691"/>
    </source>
</evidence>
<comment type="subcellular location">
    <subcellularLocation>
        <location evidence="2">Chromosome</location>
    </subcellularLocation>
    <subcellularLocation>
        <location evidence="1">Nucleus</location>
    </subcellularLocation>
</comment>
<sequence>MSLSPELFRLPDRSSGQHSMTIRELCDNDDMATSIIVDPILGFRTHKMSLHYRPPQHEEQIKLKCILRKYKEDQDLCAAIQEIFHVGAITRFLKRRTLKQQLAFRDHALQSKRAIVTKRKIALVEC</sequence>
<evidence type="ECO:0000256" key="1">
    <source>
        <dbReference type="ARBA" id="ARBA00004123"/>
    </source>
</evidence>
<dbReference type="InterPro" id="IPR041938">
    <property type="entry name" value="Hist-Lys_N-MTase_N"/>
</dbReference>
<dbReference type="FunFam" id="1.10.10.1700:FF:000001">
    <property type="entry name" value="Histone-lysine N-methyltransferase"/>
    <property type="match status" value="1"/>
</dbReference>
<evidence type="ECO:0000256" key="3">
    <source>
        <dbReference type="ARBA" id="ARBA00022454"/>
    </source>
</evidence>
<evidence type="ECO:0000256" key="7">
    <source>
        <dbReference type="ARBA" id="ARBA00022853"/>
    </source>
</evidence>
<gene>
    <name evidence="9" type="ORF">WBA_LOCUS2024</name>
</gene>
<dbReference type="GO" id="GO:0032259">
    <property type="term" value="P:methylation"/>
    <property type="evidence" value="ECO:0007669"/>
    <property type="project" value="UniProtKB-KW"/>
</dbReference>
<keyword evidence="7" id="KW-0156">Chromatin regulator</keyword>
<dbReference type="OrthoDB" id="6627536at2759"/>
<keyword evidence="6" id="KW-0949">S-adenosyl-L-methionine</keyword>
<evidence type="ECO:0000256" key="4">
    <source>
        <dbReference type="ARBA" id="ARBA00022603"/>
    </source>
</evidence>
<proteinExistence type="predicted"/>